<dbReference type="Gene3D" id="3.40.50.300">
    <property type="entry name" value="P-loop containing nucleotide triphosphate hydrolases"/>
    <property type="match status" value="3"/>
</dbReference>
<protein>
    <submittedName>
        <fullName evidence="17">Dynein heavy chain 6, axonemal</fullName>
    </submittedName>
</protein>
<dbReference type="GO" id="GO:0051959">
    <property type="term" value="F:dynein light intermediate chain binding"/>
    <property type="evidence" value="ECO:0007669"/>
    <property type="project" value="InterPro"/>
</dbReference>
<dbReference type="GO" id="GO:0030286">
    <property type="term" value="C:dynein complex"/>
    <property type="evidence" value="ECO:0007669"/>
    <property type="project" value="UniProtKB-KW"/>
</dbReference>
<dbReference type="Pfam" id="PF08393">
    <property type="entry name" value="DHC_N2"/>
    <property type="match status" value="1"/>
</dbReference>
<evidence type="ECO:0000256" key="6">
    <source>
        <dbReference type="ARBA" id="ARBA00022737"/>
    </source>
</evidence>
<evidence type="ECO:0000256" key="7">
    <source>
        <dbReference type="ARBA" id="ARBA00022741"/>
    </source>
</evidence>
<dbReference type="InterPro" id="IPR041466">
    <property type="entry name" value="Dynein_AAA5_ext"/>
</dbReference>
<dbReference type="GO" id="GO:0007018">
    <property type="term" value="P:microtubule-based movement"/>
    <property type="evidence" value="ECO:0007669"/>
    <property type="project" value="InterPro"/>
</dbReference>
<dbReference type="GO" id="GO:0005524">
    <property type="term" value="F:ATP binding"/>
    <property type="evidence" value="ECO:0007669"/>
    <property type="project" value="UniProtKB-KW"/>
</dbReference>
<evidence type="ECO:0000313" key="17">
    <source>
        <dbReference type="EMBL" id="KAJ3226918.1"/>
    </source>
</evidence>
<dbReference type="GO" id="GO:0042995">
    <property type="term" value="C:cell projection"/>
    <property type="evidence" value="ECO:0007669"/>
    <property type="project" value="UniProtKB-SubCell"/>
</dbReference>
<evidence type="ECO:0000256" key="1">
    <source>
        <dbReference type="ARBA" id="ARBA00004245"/>
    </source>
</evidence>
<dbReference type="InterPro" id="IPR043157">
    <property type="entry name" value="Dynein_AAA1S"/>
</dbReference>
<organism evidence="17 18">
    <name type="scientific">Clydaea vesicula</name>
    <dbReference type="NCBI Taxonomy" id="447962"/>
    <lineage>
        <taxon>Eukaryota</taxon>
        <taxon>Fungi</taxon>
        <taxon>Fungi incertae sedis</taxon>
        <taxon>Chytridiomycota</taxon>
        <taxon>Chytridiomycota incertae sedis</taxon>
        <taxon>Chytridiomycetes</taxon>
        <taxon>Lobulomycetales</taxon>
        <taxon>Lobulomycetaceae</taxon>
        <taxon>Clydaea</taxon>
    </lineage>
</organism>
<dbReference type="Proteomes" id="UP001211065">
    <property type="component" value="Unassembled WGS sequence"/>
</dbReference>
<evidence type="ECO:0000256" key="5">
    <source>
        <dbReference type="ARBA" id="ARBA00022701"/>
    </source>
</evidence>
<dbReference type="Gene3D" id="1.10.287.2620">
    <property type="match status" value="1"/>
</dbReference>
<keyword evidence="12" id="KW-0206">Cytoskeleton</keyword>
<dbReference type="FunFam" id="1.20.58.1120:FF:000007">
    <property type="entry name" value="Dynein heavy chain 4"/>
    <property type="match status" value="1"/>
</dbReference>
<sequence length="2746" mass="311784">MEVENDTDVETNNNLERLSTSNLPASLSQSSVHSQNAFARRSLTPKTIKSENLELLRSTPNSATSSQDLQHHSDNLKIISPAVTPSRVSQSGHQTPKLIAVSSAILLTSSMQSSARKQRIANTRILKGEQTASTLRQRLYTTIPGNGDKPHFVVPTKLEPLKNSDSLEERNEISLRAKRQNVIPVSSLKDKNSVSVLQSRTSSSQQLRSSSSQLFSNSLDASGTFVFGNTLHQKRQNEDSQLYTDNEKLKNNRNLTPPVIPPINQFEINKQTKKVKLCASDDVNINENEFNPIFLAPSAEKINQKVKLVALNYTEQQQIFSSANFQTPFQFIEFLHKNPRSKEFAYGVPKMTSSMDSFNPYNLRLIEFNEVEKKAGYYTISREGVTRFDYRGHGEFTPLNQWLREYKLFHSLLKIPFFARYRSWKCFVLWKKSVLRNKINLAKKSLAKNLFFVHPILREGILKIRSKCTDITLHHRLLRVEQGKSYQLEEFINEQKEFVTTTVATLLKQWEKEIRAIVEKAGIECLEEKGFHVSWEAAPKNIFKEDFINCEMKVGEVNVPEIQRQKLTFTEQAARRTECKRLQRFVKLTDYLMVHALHSLAVESSCDLLKVVFAGCKDEDVITMKSILNESLVNDTNLQDVTEGNTLSSTFENSLNQSLNHSQFGTMQFCNKVGTKELIESGFDTFPFIVSKLAKATVFKMNLMEVKDESGHAFSAEDEMEVDLQPPANEVIKKGKDMNKDAKLKEKPFIPLFKTELLIKLEQNQKFLYFSPSMDDFLALLEVLLKLYLSVVESVPVFTNTIAYLNPENQSGDTDVKGLEESEFGEGPQINQIITEGAFFKETCGRIRGSLMGIFLNAKKWMRSLDEVRNMYVGNEKFNALKEVELAAGKIALVVINANVEQAEGGVLAALTSYNAELSKAEAEAATLLKAEGQVDAKNDGKPTKSEPVKLEPAKTDASQQLSFLKVSSTIRQKPDGTYHSPLVDFFEKSLQNFSLQLEAMNAIPLSECITNLLVQTENLREVLLPSPRKCFDDVASILPGLARDKNELLLSEVQIWVRILQSPPQNVEAFVEYLGWLETVKSSIHLTEHYYNEVTRLYSLIENYKIQIQPTDYALFQTLGPTLRQLKESVDMASDTKEDNISRFSLELEKQTSELMAEVAEIRNKAQDPMVLNPGAKSDLVIKFLDELRAQLDKLEASKIKYGAWDELFKNGGCTILTIEKKEEGQKVAKVGEKNAELEETKNELELKRVLWKSLSDWEVITTQWRNASFDTLNTEEINSQISGYLKIVYSLDKGLPPNDVVPKLKAMVDEYKAMYQTIVDLRNPALKPRHWDKIQDAIGKVLVKDESFTLGKLIELRVFEFKEEISTVSAQAGSEAALEEMLSKVVRTWNDVEFTVINYRDAKDVFILGAVDDIQTFLEDSQVTIATIKGSRFIGPIKTEVDKWDKQLSLFSETLDAWLVCQRNWLYLESIFSAPDIQRQLPDEARMFSQVDRSWKDVMRKVSRNSNAMKAGTMPGVLEIMQQNNILLDQIQKCLEDYLESKRLLFPRFYFLSNEELLEILSQTRNPQAVQPHLSKCFDAIKSLEFNSLDSKAIDIVAMISPEGERVPFLKTIKARGNVESWLGSVEEAMVAVLRKLLKVSLGEYEDSKRSDWVREHVGQIVVTGNQVIWCRDVSECLRNNDALKSLTALKQKWITNLSQLANLVRGELSKIQRAILGALITIDVHNRDIIQSMIKAGVTSSGDFEWTKQLRYYWNVDADTCHVKMSSSTFNYGYEYLGCSPRLVITPLTDRCYLTLTGAMQLNLGGSPVGPAGTGKTETVKDLAKALSRQCVVFNCSDGMDYKMMGKMFAGLAQSGAWCCFDEFNRIDIEVLSVVAQQLLTIKNAKDVKAIKFMFEGREIRLIDTCCAFITMNPGYAGRTELPDNLKALFRPISMMIPDYGLIAEIMLFSEGFENAKLFSGKVFNLYKLCSEQLSKQDHYDFGMRAVKSVLIMAGALKRSSPDLSEEIVLIRSLRDSNLPKFLAEDVGLFKGILNDLFPGVKIIEQDFGKFVEIMREVLLKKNLEVVDSFNTRIIQLYETMKIRHGVMLVGPTGGGKTTNYEVLQETLNVIHERYPSSEFQKVKTWVINPKCVNMTELYGEFNLATMEWKDGLIGSIFRAQVADDTPDEKWTVCDGPVDALWIENMNTVLDDNKLLTLINGERIKMNSTMHMLFEVADLAVASPATVSRTGMVYMDTADLGWRPFVKKWIRELSAHISMELKDQLYVYFDTYIDKGLRFVRKSCIEYMNSVDLNLVGSVCRLLTTFLTKTKEIDFTMNAVELRVLFGHIFIFCYAWGLGGNLADGSQENFDSFMHDLFETTNIQDVPLPSSNSIFCYYVDLRTRAFNLWDDLVPTFKYETGIPYFQMIVPTTDTVKYSYLLENLLANGFPTLLTGNTGVGKSIIVQDLLNRVSKTNGYMPLVMNFSAQTSSMMTQQIIELKMEKKRKNILGAPTGFTKVVLFVDDLNMPKLDTYGSQPTIELIRQYLDFGGFYDREKLTWKIIQDVEVVAACAPPGGGRNKITPRLLRHFNLFSIPVPNEQVLSKIFRSIIEGFLKPFVAEVRSLSEAIVNSSTEIYHRMCLELLPTPAKSHYTFNLRDLSKVVQGILQVFPTVIQTKNDMARLFCHESSRIFYDRLIDDADRQYFNKLLSELVEKNFGISIPKEHLAKKPILFGDFLKRAVPVDERIYLEIPDSKQLGEIVN</sequence>
<gene>
    <name evidence="17" type="primary">DNAH6_2</name>
    <name evidence="17" type="ORF">HK099_003870</name>
</gene>
<dbReference type="Gene3D" id="3.20.180.20">
    <property type="entry name" value="Dynein heavy chain, N-terminal domain 2"/>
    <property type="match status" value="1"/>
</dbReference>
<dbReference type="PANTHER" id="PTHR45703:SF36">
    <property type="entry name" value="DYNEIN HEAVY CHAIN, CYTOPLASMIC"/>
    <property type="match status" value="1"/>
</dbReference>
<dbReference type="SMART" id="SM00382">
    <property type="entry name" value="AAA"/>
    <property type="match status" value="2"/>
</dbReference>
<dbReference type="Gene3D" id="1.20.58.1120">
    <property type="match status" value="1"/>
</dbReference>
<dbReference type="Gene3D" id="1.10.8.710">
    <property type="match status" value="1"/>
</dbReference>
<keyword evidence="8" id="KW-0067">ATP-binding</keyword>
<evidence type="ECO:0000256" key="4">
    <source>
        <dbReference type="ARBA" id="ARBA00022490"/>
    </source>
</evidence>
<keyword evidence="10 14" id="KW-0175">Coiled coil</keyword>
<dbReference type="Pfam" id="PF17852">
    <property type="entry name" value="Dynein_AAA_lid"/>
    <property type="match status" value="1"/>
</dbReference>
<feature type="region of interest" description="Disordered" evidence="15">
    <location>
        <begin position="1"/>
        <end position="44"/>
    </location>
</feature>
<evidence type="ECO:0000256" key="15">
    <source>
        <dbReference type="SAM" id="MobiDB-lite"/>
    </source>
</evidence>
<evidence type="ECO:0000256" key="9">
    <source>
        <dbReference type="ARBA" id="ARBA00023017"/>
    </source>
</evidence>
<dbReference type="InterPro" id="IPR003593">
    <property type="entry name" value="AAA+_ATPase"/>
</dbReference>
<keyword evidence="4" id="KW-0963">Cytoplasm</keyword>
<proteinExistence type="inferred from homology"/>
<dbReference type="InterPro" id="IPR041589">
    <property type="entry name" value="DNAH3_AAA_lid_1"/>
</dbReference>
<feature type="region of interest" description="Disordered" evidence="15">
    <location>
        <begin position="934"/>
        <end position="953"/>
    </location>
</feature>
<keyword evidence="7" id="KW-0547">Nucleotide-binding</keyword>
<feature type="domain" description="AAA+ ATPase" evidence="16">
    <location>
        <begin position="2430"/>
        <end position="2586"/>
    </location>
</feature>
<comment type="caution">
    <text evidence="17">The sequence shown here is derived from an EMBL/GenBank/DDBJ whole genome shotgun (WGS) entry which is preliminary data.</text>
</comment>
<evidence type="ECO:0000256" key="14">
    <source>
        <dbReference type="SAM" id="Coils"/>
    </source>
</evidence>
<keyword evidence="6" id="KW-0677">Repeat</keyword>
<dbReference type="FunFam" id="1.10.287.2620:FF:000001">
    <property type="entry name" value="Cytoplasmic dynein heavy chain 1"/>
    <property type="match status" value="1"/>
</dbReference>
<dbReference type="Gene3D" id="1.20.920.30">
    <property type="match status" value="1"/>
</dbReference>
<keyword evidence="9" id="KW-0243">Dynein</keyword>
<name>A0AAD5Y3L2_9FUNG</name>
<dbReference type="InterPro" id="IPR013602">
    <property type="entry name" value="Dynein_heavy_linker"/>
</dbReference>
<dbReference type="InterPro" id="IPR026983">
    <property type="entry name" value="DHC"/>
</dbReference>
<evidence type="ECO:0000256" key="10">
    <source>
        <dbReference type="ARBA" id="ARBA00023054"/>
    </source>
</evidence>
<dbReference type="EMBL" id="JADGJW010000026">
    <property type="protein sequence ID" value="KAJ3226918.1"/>
    <property type="molecule type" value="Genomic_DNA"/>
</dbReference>
<dbReference type="Gene3D" id="1.20.140.100">
    <property type="entry name" value="Dynein heavy chain, N-terminal domain 2"/>
    <property type="match status" value="1"/>
</dbReference>
<dbReference type="FunFam" id="3.40.50.300:FF:000063">
    <property type="entry name" value="dynein heavy chain 6, axonemal"/>
    <property type="match status" value="1"/>
</dbReference>
<dbReference type="FunFam" id="3.20.180.20:FF:000003">
    <property type="entry name" value="Dynein heavy chain 12, axonemal"/>
    <property type="match status" value="1"/>
</dbReference>
<evidence type="ECO:0000256" key="13">
    <source>
        <dbReference type="ARBA" id="ARBA00023273"/>
    </source>
</evidence>
<feature type="compositionally biased region" description="Polar residues" evidence="15">
    <location>
        <begin position="10"/>
        <end position="37"/>
    </location>
</feature>
<dbReference type="FunFam" id="1.20.920.30:FF:000002">
    <property type="entry name" value="Dynein axonemal heavy chain 3"/>
    <property type="match status" value="1"/>
</dbReference>
<evidence type="ECO:0000256" key="8">
    <source>
        <dbReference type="ARBA" id="ARBA00022840"/>
    </source>
</evidence>
<dbReference type="GO" id="GO:0005874">
    <property type="term" value="C:microtubule"/>
    <property type="evidence" value="ECO:0007669"/>
    <property type="project" value="UniProtKB-KW"/>
</dbReference>
<dbReference type="Pfam" id="PF17857">
    <property type="entry name" value="AAA_lid_1"/>
    <property type="match status" value="1"/>
</dbReference>
<dbReference type="Pfam" id="PF12774">
    <property type="entry name" value="AAA_6"/>
    <property type="match status" value="1"/>
</dbReference>
<keyword evidence="5" id="KW-0493">Microtubule</keyword>
<evidence type="ECO:0000259" key="16">
    <source>
        <dbReference type="SMART" id="SM00382"/>
    </source>
</evidence>
<dbReference type="InterPro" id="IPR042228">
    <property type="entry name" value="Dynein_linker_3"/>
</dbReference>
<dbReference type="GO" id="GO:0045505">
    <property type="term" value="F:dynein intermediate chain binding"/>
    <property type="evidence" value="ECO:0007669"/>
    <property type="project" value="InterPro"/>
</dbReference>
<evidence type="ECO:0000256" key="11">
    <source>
        <dbReference type="ARBA" id="ARBA00023175"/>
    </source>
</evidence>
<evidence type="ECO:0000256" key="2">
    <source>
        <dbReference type="ARBA" id="ARBA00004316"/>
    </source>
</evidence>
<dbReference type="FunFam" id="1.10.8.710:FF:000004">
    <property type="entry name" value="Dynein axonemal heavy chain 6"/>
    <property type="match status" value="1"/>
</dbReference>
<dbReference type="FunFam" id="1.20.140.100:FF:000004">
    <property type="entry name" value="Dynein axonemal heavy chain 6"/>
    <property type="match status" value="1"/>
</dbReference>
<keyword evidence="18" id="KW-1185">Reference proteome</keyword>
<accession>A0AAD5Y3L2</accession>
<reference evidence="17" key="1">
    <citation type="submission" date="2020-05" db="EMBL/GenBank/DDBJ databases">
        <title>Phylogenomic resolution of chytrid fungi.</title>
        <authorList>
            <person name="Stajich J.E."/>
            <person name="Amses K."/>
            <person name="Simmons R."/>
            <person name="Seto K."/>
            <person name="Myers J."/>
            <person name="Bonds A."/>
            <person name="Quandt C.A."/>
            <person name="Barry K."/>
            <person name="Liu P."/>
            <person name="Grigoriev I."/>
            <person name="Longcore J.E."/>
            <person name="James T.Y."/>
        </authorList>
    </citation>
    <scope>NUCLEOTIDE SEQUENCE</scope>
    <source>
        <strain evidence="17">JEL0476</strain>
    </source>
</reference>
<evidence type="ECO:0000313" key="18">
    <source>
        <dbReference type="Proteomes" id="UP001211065"/>
    </source>
</evidence>
<comment type="subcellular location">
    <subcellularLocation>
        <location evidence="2">Cell projection</location>
    </subcellularLocation>
    <subcellularLocation>
        <location evidence="1">Cytoplasm</location>
        <location evidence="1">Cytoskeleton</location>
    </subcellularLocation>
</comment>
<dbReference type="InterPro" id="IPR027417">
    <property type="entry name" value="P-loop_NTPase"/>
</dbReference>
<dbReference type="PANTHER" id="PTHR45703">
    <property type="entry name" value="DYNEIN HEAVY CHAIN"/>
    <property type="match status" value="1"/>
</dbReference>
<dbReference type="InterPro" id="IPR035699">
    <property type="entry name" value="AAA_6"/>
</dbReference>
<feature type="coiled-coil region" evidence="14">
    <location>
        <begin position="1229"/>
        <end position="1256"/>
    </location>
</feature>
<keyword evidence="13" id="KW-0966">Cell projection</keyword>
<dbReference type="InterPro" id="IPR042222">
    <property type="entry name" value="Dynein_2_N"/>
</dbReference>
<keyword evidence="11" id="KW-0505">Motor protein</keyword>
<dbReference type="Pfam" id="PF12775">
    <property type="entry name" value="AAA_7"/>
    <property type="match status" value="1"/>
</dbReference>
<comment type="similarity">
    <text evidence="3">Belongs to the dynein heavy chain family.</text>
</comment>
<evidence type="ECO:0000256" key="3">
    <source>
        <dbReference type="ARBA" id="ARBA00008887"/>
    </source>
</evidence>
<dbReference type="SUPFAM" id="SSF52540">
    <property type="entry name" value="P-loop containing nucleoside triphosphate hydrolases"/>
    <property type="match status" value="3"/>
</dbReference>
<feature type="domain" description="AAA+ ATPase" evidence="16">
    <location>
        <begin position="1808"/>
        <end position="1944"/>
    </location>
</feature>
<evidence type="ECO:0000256" key="12">
    <source>
        <dbReference type="ARBA" id="ARBA00023212"/>
    </source>
</evidence>